<keyword evidence="3" id="KW-1185">Reference proteome</keyword>
<dbReference type="RefSeq" id="WP_013077767.1">
    <property type="nucleotide sequence ID" value="NZ_CP027850.1"/>
</dbReference>
<dbReference type="Proteomes" id="UP000240527">
    <property type="component" value="Chromosome"/>
</dbReference>
<feature type="signal peptide" evidence="1">
    <location>
        <begin position="1"/>
        <end position="20"/>
    </location>
</feature>
<name>A0ABN5IPH1_9CAUL</name>
<feature type="chain" id="PRO_5046533146" evidence="1">
    <location>
        <begin position="21"/>
        <end position="170"/>
    </location>
</feature>
<evidence type="ECO:0000256" key="1">
    <source>
        <dbReference type="SAM" id="SignalP"/>
    </source>
</evidence>
<evidence type="ECO:0000313" key="2">
    <source>
        <dbReference type="EMBL" id="AVQ00917.1"/>
    </source>
</evidence>
<sequence>MKTITALGLVTALLASPAFAGPVVSEGTEFQIRVEDALSSSTAQEGDRFTISLDDDVKLSDGTVLRAGYRGVGEVVEARDNGMLGKNGKLNIRLLYLKVGDDRVRLRANKGAKGETRVGATVATVILFWPAAPFIKGKDVSIKKGTMMTAYADQDVPLPSPVPPPPESMN</sequence>
<protein>
    <submittedName>
        <fullName evidence="2">Uncharacterized protein</fullName>
    </submittedName>
</protein>
<organism evidence="2 3">
    <name type="scientific">Caulobacter segnis</name>
    <dbReference type="NCBI Taxonomy" id="88688"/>
    <lineage>
        <taxon>Bacteria</taxon>
        <taxon>Pseudomonadati</taxon>
        <taxon>Pseudomonadota</taxon>
        <taxon>Alphaproteobacteria</taxon>
        <taxon>Caulobacterales</taxon>
        <taxon>Caulobacteraceae</taxon>
        <taxon>Caulobacter</taxon>
    </lineage>
</organism>
<proteinExistence type="predicted"/>
<keyword evidence="1" id="KW-0732">Signal</keyword>
<gene>
    <name evidence="2" type="ORF">B7G68_02995</name>
</gene>
<accession>A0ABN5IPH1</accession>
<evidence type="ECO:0000313" key="3">
    <source>
        <dbReference type="Proteomes" id="UP000240527"/>
    </source>
</evidence>
<reference evidence="2 3" key="1">
    <citation type="journal article" date="2015" name="Biotechnol. Bioeng.">
        <title>Genome sequence and phenotypic characterization of Caulobacter segnis.</title>
        <authorList>
            <person name="Patel S."/>
            <person name="Fletcher B."/>
            <person name="Scott D.C."/>
            <person name="Ely B."/>
        </authorList>
    </citation>
    <scope>NUCLEOTIDE SEQUENCE [LARGE SCALE GENOMIC DNA]</scope>
    <source>
        <strain evidence="2 3">TK0059</strain>
    </source>
</reference>
<dbReference type="EMBL" id="CP027850">
    <property type="protein sequence ID" value="AVQ00917.1"/>
    <property type="molecule type" value="Genomic_DNA"/>
</dbReference>